<evidence type="ECO:0000313" key="3">
    <source>
        <dbReference type="EMBL" id="TXL68267.1"/>
    </source>
</evidence>
<organism evidence="3 4">
    <name type="scientific">Zeimonas arvi</name>
    <dbReference type="NCBI Taxonomy" id="2498847"/>
    <lineage>
        <taxon>Bacteria</taxon>
        <taxon>Pseudomonadati</taxon>
        <taxon>Pseudomonadota</taxon>
        <taxon>Betaproteobacteria</taxon>
        <taxon>Burkholderiales</taxon>
        <taxon>Burkholderiaceae</taxon>
        <taxon>Zeimonas</taxon>
    </lineage>
</organism>
<dbReference type="Gene3D" id="1.10.150.320">
    <property type="entry name" value="Photosystem II 12 kDa extrinsic protein"/>
    <property type="match status" value="1"/>
</dbReference>
<feature type="region of interest" description="Disordered" evidence="1">
    <location>
        <begin position="80"/>
        <end position="120"/>
    </location>
</feature>
<dbReference type="RefSeq" id="WP_147702408.1">
    <property type="nucleotide sequence ID" value="NZ_VDUY01000001.1"/>
</dbReference>
<protein>
    <submittedName>
        <fullName evidence="3">Helix-hairpin-helix domain-containing protein</fullName>
    </submittedName>
</protein>
<keyword evidence="2" id="KW-0732">Signal</keyword>
<dbReference type="GO" id="GO:0015627">
    <property type="term" value="C:type II protein secretion system complex"/>
    <property type="evidence" value="ECO:0007669"/>
    <property type="project" value="TreeGrafter"/>
</dbReference>
<dbReference type="GO" id="GO:0015628">
    <property type="term" value="P:protein secretion by the type II secretion system"/>
    <property type="evidence" value="ECO:0007669"/>
    <property type="project" value="TreeGrafter"/>
</dbReference>
<dbReference type="PANTHER" id="PTHR21180:SF32">
    <property type="entry name" value="ENDONUCLEASE_EXONUCLEASE_PHOSPHATASE FAMILY DOMAIN-CONTAINING PROTEIN 1"/>
    <property type="match status" value="1"/>
</dbReference>
<evidence type="ECO:0000256" key="2">
    <source>
        <dbReference type="SAM" id="SignalP"/>
    </source>
</evidence>
<dbReference type="EMBL" id="VDUY01000001">
    <property type="protein sequence ID" value="TXL68267.1"/>
    <property type="molecule type" value="Genomic_DNA"/>
</dbReference>
<evidence type="ECO:0000313" key="4">
    <source>
        <dbReference type="Proteomes" id="UP000321548"/>
    </source>
</evidence>
<dbReference type="OrthoDB" id="8687931at2"/>
<sequence>MIRSTALLILALLTLPPAAALAAPGIDANTATEVELDAISGIGPALAARIVEERRKAPFASLDDLEQRVRGVGPASLRRMQEGGLVVDRSRGPGGAETFVGSGGAGQGPAPARRAPPSRP</sequence>
<name>A0A5C8P513_9BURK</name>
<dbReference type="InterPro" id="IPR051675">
    <property type="entry name" value="Endo/Exo/Phosphatase_dom_1"/>
</dbReference>
<evidence type="ECO:0000256" key="1">
    <source>
        <dbReference type="SAM" id="MobiDB-lite"/>
    </source>
</evidence>
<gene>
    <name evidence="3" type="ORF">FHP08_00805</name>
</gene>
<dbReference type="PANTHER" id="PTHR21180">
    <property type="entry name" value="ENDONUCLEASE/EXONUCLEASE/PHOSPHATASE FAMILY DOMAIN-CONTAINING PROTEIN 1"/>
    <property type="match status" value="1"/>
</dbReference>
<feature type="compositionally biased region" description="Low complexity" evidence="1">
    <location>
        <begin position="108"/>
        <end position="120"/>
    </location>
</feature>
<proteinExistence type="predicted"/>
<reference evidence="3 4" key="1">
    <citation type="submission" date="2019-06" db="EMBL/GenBank/DDBJ databases">
        <title>Quisquiliibacterium sp. nov., isolated from a maize field.</title>
        <authorList>
            <person name="Lin S.-Y."/>
            <person name="Tsai C.-F."/>
            <person name="Young C.-C."/>
        </authorList>
    </citation>
    <scope>NUCLEOTIDE SEQUENCE [LARGE SCALE GENOMIC DNA]</scope>
    <source>
        <strain evidence="3 4">CC-CFT501</strain>
    </source>
</reference>
<comment type="caution">
    <text evidence="3">The sequence shown here is derived from an EMBL/GenBank/DDBJ whole genome shotgun (WGS) entry which is preliminary data.</text>
</comment>
<accession>A0A5C8P513</accession>
<dbReference type="SUPFAM" id="SSF47781">
    <property type="entry name" value="RuvA domain 2-like"/>
    <property type="match status" value="1"/>
</dbReference>
<feature type="signal peptide" evidence="2">
    <location>
        <begin position="1"/>
        <end position="22"/>
    </location>
</feature>
<dbReference type="Proteomes" id="UP000321548">
    <property type="component" value="Unassembled WGS sequence"/>
</dbReference>
<dbReference type="AlphaFoldDB" id="A0A5C8P513"/>
<feature type="chain" id="PRO_5022988871" evidence="2">
    <location>
        <begin position="23"/>
        <end position="120"/>
    </location>
</feature>
<dbReference type="Pfam" id="PF12836">
    <property type="entry name" value="HHH_3"/>
    <property type="match status" value="1"/>
</dbReference>
<keyword evidence="4" id="KW-1185">Reference proteome</keyword>
<dbReference type="InterPro" id="IPR010994">
    <property type="entry name" value="RuvA_2-like"/>
</dbReference>